<sequence length="312" mass="36194">MTLVKRGRHLNENSNVFEHNAWDDYEMDVEAMQQAKLKLTQQAENALSQQPDGLESKRCQIESQSEDQWNKFYDTHTDKFFKDRKWLFSEFSELIPHLEANSGPCHILELGCGVGNTTSVILDANKNPELMIYSCDISQKAIEILGASIEGQRTSARGAVIPFHKDLTHEWSDQDPPRPNNIDFIMMIFTFSAVNPDLMESSLCQITNRYLRAGGMVLFRDYARYDMTQLRFKPHSYLGNDYYCRGDGTTTFFFTEDRLHQLFSSCDSLKRVQLYTDRRLLCNRAKALKMCRCWIQAKYIKQTVNDCPEQPC</sequence>
<organism evidence="5 6">
    <name type="scientific">Fragariocoptes setiger</name>
    <dbReference type="NCBI Taxonomy" id="1670756"/>
    <lineage>
        <taxon>Eukaryota</taxon>
        <taxon>Metazoa</taxon>
        <taxon>Ecdysozoa</taxon>
        <taxon>Arthropoda</taxon>
        <taxon>Chelicerata</taxon>
        <taxon>Arachnida</taxon>
        <taxon>Acari</taxon>
        <taxon>Acariformes</taxon>
        <taxon>Trombidiformes</taxon>
        <taxon>Prostigmata</taxon>
        <taxon>Eupodina</taxon>
        <taxon>Eriophyoidea</taxon>
        <taxon>Phytoptidae</taxon>
        <taxon>Fragariocoptes</taxon>
    </lineage>
</organism>
<evidence type="ECO:0000313" key="5">
    <source>
        <dbReference type="EMBL" id="KAG9510321.1"/>
    </source>
</evidence>
<comment type="similarity">
    <text evidence="1">Belongs to the methyltransferase superfamily. METL family.</text>
</comment>
<evidence type="ECO:0000259" key="4">
    <source>
        <dbReference type="Pfam" id="PF08242"/>
    </source>
</evidence>
<evidence type="ECO:0000256" key="2">
    <source>
        <dbReference type="ARBA" id="ARBA00022603"/>
    </source>
</evidence>
<evidence type="ECO:0000256" key="3">
    <source>
        <dbReference type="ARBA" id="ARBA00022679"/>
    </source>
</evidence>
<dbReference type="PIRSF" id="PIRSF037755">
    <property type="entry name" value="Mettl2_prd"/>
    <property type="match status" value="1"/>
</dbReference>
<dbReference type="EMBL" id="JAIFTH010000177">
    <property type="protein sequence ID" value="KAG9510321.1"/>
    <property type="molecule type" value="Genomic_DNA"/>
</dbReference>
<feature type="non-terminal residue" evidence="5">
    <location>
        <position position="1"/>
    </location>
</feature>
<keyword evidence="2 5" id="KW-0489">Methyltransferase</keyword>
<dbReference type="Pfam" id="PF08242">
    <property type="entry name" value="Methyltransf_12"/>
    <property type="match status" value="1"/>
</dbReference>
<dbReference type="InterPro" id="IPR013217">
    <property type="entry name" value="Methyltransf_12"/>
</dbReference>
<dbReference type="GO" id="GO:0008168">
    <property type="term" value="F:methyltransferase activity"/>
    <property type="evidence" value="ECO:0007669"/>
    <property type="project" value="UniProtKB-KW"/>
</dbReference>
<dbReference type="InterPro" id="IPR029063">
    <property type="entry name" value="SAM-dependent_MTases_sf"/>
</dbReference>
<dbReference type="SUPFAM" id="SSF53335">
    <property type="entry name" value="S-adenosyl-L-methionine-dependent methyltransferases"/>
    <property type="match status" value="1"/>
</dbReference>
<dbReference type="CDD" id="cd02440">
    <property type="entry name" value="AdoMet_MTases"/>
    <property type="match status" value="1"/>
</dbReference>
<proteinExistence type="inferred from homology"/>
<protein>
    <submittedName>
        <fullName evidence="5">tRNA N(3)-methylcytidine methyltransferase METTL2</fullName>
    </submittedName>
</protein>
<gene>
    <name evidence="5" type="primary">mettl2a</name>
    <name evidence="5" type="ORF">GZH46_01146</name>
</gene>
<name>A0ABQ7SAB4_9ACAR</name>
<accession>A0ABQ7SAB4</accession>
<dbReference type="Gene3D" id="3.40.50.150">
    <property type="entry name" value="Vaccinia Virus protein VP39"/>
    <property type="match status" value="1"/>
</dbReference>
<dbReference type="PANTHER" id="PTHR22809:SF11">
    <property type="entry name" value="TRNA N(3)-METHYLCYTIDINE METHYLTRANSFERASE METTL2"/>
    <property type="match status" value="1"/>
</dbReference>
<dbReference type="InterPro" id="IPR026113">
    <property type="entry name" value="METTL2/6/8-like"/>
</dbReference>
<keyword evidence="6" id="KW-1185">Reference proteome</keyword>
<dbReference type="GO" id="GO:0032259">
    <property type="term" value="P:methylation"/>
    <property type="evidence" value="ECO:0007669"/>
    <property type="project" value="UniProtKB-KW"/>
</dbReference>
<dbReference type="PANTHER" id="PTHR22809">
    <property type="entry name" value="METHYLTRANSFERASE-RELATED"/>
    <property type="match status" value="1"/>
</dbReference>
<keyword evidence="3" id="KW-0808">Transferase</keyword>
<comment type="caution">
    <text evidence="5">The sequence shown here is derived from an EMBL/GenBank/DDBJ whole genome shotgun (WGS) entry which is preliminary data.</text>
</comment>
<feature type="domain" description="Methyltransferase type 12" evidence="4">
    <location>
        <begin position="108"/>
        <end position="217"/>
    </location>
</feature>
<evidence type="ECO:0000313" key="6">
    <source>
        <dbReference type="Proteomes" id="UP000825002"/>
    </source>
</evidence>
<reference evidence="5 6" key="1">
    <citation type="submission" date="2020-10" db="EMBL/GenBank/DDBJ databases">
        <authorList>
            <person name="Klimov P.B."/>
            <person name="Dyachkov S.M."/>
            <person name="Chetverikov P.E."/>
        </authorList>
    </citation>
    <scope>NUCLEOTIDE SEQUENCE [LARGE SCALE GENOMIC DNA]</scope>
    <source>
        <strain evidence="5">BMOC 18-1129-001#AD2665</strain>
        <tissue evidence="5">Entire mites</tissue>
    </source>
</reference>
<dbReference type="Proteomes" id="UP000825002">
    <property type="component" value="Unassembled WGS sequence"/>
</dbReference>
<evidence type="ECO:0000256" key="1">
    <source>
        <dbReference type="ARBA" id="ARBA00009725"/>
    </source>
</evidence>